<accession>A0A401ZGJ4</accession>
<protein>
    <recommendedName>
        <fullName evidence="5">HAMP domain-containing protein</fullName>
    </recommendedName>
</protein>
<evidence type="ECO:0000256" key="1">
    <source>
        <dbReference type="SAM" id="MobiDB-lite"/>
    </source>
</evidence>
<evidence type="ECO:0000313" key="3">
    <source>
        <dbReference type="EMBL" id="GCE05923.1"/>
    </source>
</evidence>
<feature type="transmembrane region" description="Helical" evidence="2">
    <location>
        <begin position="205"/>
        <end position="224"/>
    </location>
</feature>
<keyword evidence="4" id="KW-1185">Reference proteome</keyword>
<name>A0A401ZGJ4_9CHLR</name>
<feature type="transmembrane region" description="Helical" evidence="2">
    <location>
        <begin position="65"/>
        <end position="82"/>
    </location>
</feature>
<keyword evidence="2" id="KW-0472">Membrane</keyword>
<evidence type="ECO:0000313" key="4">
    <source>
        <dbReference type="Proteomes" id="UP000287224"/>
    </source>
</evidence>
<organism evidence="3 4">
    <name type="scientific">Dictyobacter aurantiacus</name>
    <dbReference type="NCBI Taxonomy" id="1936993"/>
    <lineage>
        <taxon>Bacteria</taxon>
        <taxon>Bacillati</taxon>
        <taxon>Chloroflexota</taxon>
        <taxon>Ktedonobacteria</taxon>
        <taxon>Ktedonobacterales</taxon>
        <taxon>Dictyobacteraceae</taxon>
        <taxon>Dictyobacter</taxon>
    </lineage>
</organism>
<dbReference type="EMBL" id="BIFQ01000001">
    <property type="protein sequence ID" value="GCE05923.1"/>
    <property type="molecule type" value="Genomic_DNA"/>
</dbReference>
<keyword evidence="2" id="KW-0812">Transmembrane</keyword>
<feature type="transmembrane region" description="Helical" evidence="2">
    <location>
        <begin position="88"/>
        <end position="109"/>
    </location>
</feature>
<evidence type="ECO:0008006" key="5">
    <source>
        <dbReference type="Google" id="ProtNLM"/>
    </source>
</evidence>
<reference evidence="4" key="1">
    <citation type="submission" date="2018-12" db="EMBL/GenBank/DDBJ databases">
        <title>Tengunoibacter tsumagoiensis gen. nov., sp. nov., Dictyobacter kobayashii sp. nov., D. alpinus sp. nov., and D. joshuensis sp. nov. and description of Dictyobacteraceae fam. nov. within the order Ktedonobacterales isolated from Tengu-no-mugimeshi.</title>
        <authorList>
            <person name="Wang C.M."/>
            <person name="Zheng Y."/>
            <person name="Sakai Y."/>
            <person name="Toyoda A."/>
            <person name="Minakuchi Y."/>
            <person name="Abe K."/>
            <person name="Yokota A."/>
            <person name="Yabe S."/>
        </authorList>
    </citation>
    <scope>NUCLEOTIDE SEQUENCE [LARGE SCALE GENOMIC DNA]</scope>
    <source>
        <strain evidence="4">S-27</strain>
    </source>
</reference>
<evidence type="ECO:0000256" key="2">
    <source>
        <dbReference type="SAM" id="Phobius"/>
    </source>
</evidence>
<proteinExistence type="predicted"/>
<dbReference type="Proteomes" id="UP000287224">
    <property type="component" value="Unassembled WGS sequence"/>
</dbReference>
<feature type="region of interest" description="Disordered" evidence="1">
    <location>
        <begin position="364"/>
        <end position="383"/>
    </location>
</feature>
<feature type="transmembrane region" description="Helical" evidence="2">
    <location>
        <begin position="121"/>
        <end position="139"/>
    </location>
</feature>
<dbReference type="AlphaFoldDB" id="A0A401ZGJ4"/>
<sequence length="383" mass="42351">MRRSPLNPLPVEDDISNEVAELIELDPRIHERDGIFKFWYHLTAPPMQPLTASFELREAARMGRLTSTVLAITAGSLIILAIPTSLILHAPALFIVLCVLLTIISFALFLNRIGKGFTGRLMVVIAMNISLAISILTWPGGLTTNTLPVFDIMVVEPTLVALALLPPASVFIIALVNTAFIGLVFYKMPYAPDLMQTMKVDGYEVVTRPLYLLLFVIGVIYPVMRNVLRALALGDRAKEIAKVQRFMANREAAMAREKQQLDADIQKIVNSVSKIANGSIQTQISLPAAQSLWPIAGALNTLYARIRGARQSEQELQHTRNAAANLVNAIHRSKQNRMPLQLERSGNPIIDEIILELTVNQSSTHPLLEQEGKGPERNQFVQG</sequence>
<comment type="caution">
    <text evidence="3">The sequence shown here is derived from an EMBL/GenBank/DDBJ whole genome shotgun (WGS) entry which is preliminary data.</text>
</comment>
<gene>
    <name evidence="3" type="ORF">KDAU_32520</name>
</gene>
<keyword evidence="2" id="KW-1133">Transmembrane helix</keyword>
<dbReference type="RefSeq" id="WP_126596928.1">
    <property type="nucleotide sequence ID" value="NZ_BIFQ01000001.1"/>
</dbReference>
<feature type="transmembrane region" description="Helical" evidence="2">
    <location>
        <begin position="159"/>
        <end position="185"/>
    </location>
</feature>
<dbReference type="OrthoDB" id="9845796at2"/>